<keyword evidence="1" id="KW-0732">Signal</keyword>
<keyword evidence="3" id="KW-1185">Reference proteome</keyword>
<dbReference type="PROSITE" id="PS51257">
    <property type="entry name" value="PROKAR_LIPOPROTEIN"/>
    <property type="match status" value="1"/>
</dbReference>
<protein>
    <submittedName>
        <fullName evidence="2">2-aminoethylphosphonate ABC transporter substrate-binding protein</fullName>
    </submittedName>
</protein>
<dbReference type="InterPro" id="IPR006059">
    <property type="entry name" value="SBP"/>
</dbReference>
<name>A0ABY4H338_9BACI</name>
<evidence type="ECO:0000256" key="1">
    <source>
        <dbReference type="ARBA" id="ARBA00022729"/>
    </source>
</evidence>
<dbReference type="Pfam" id="PF13416">
    <property type="entry name" value="SBP_bac_8"/>
    <property type="match status" value="1"/>
</dbReference>
<dbReference type="EMBL" id="CP095074">
    <property type="protein sequence ID" value="UOQ94873.1"/>
    <property type="molecule type" value="Genomic_DNA"/>
</dbReference>
<dbReference type="PANTHER" id="PTHR30006">
    <property type="entry name" value="THIAMINE-BINDING PERIPLASMIC PROTEIN-RELATED"/>
    <property type="match status" value="1"/>
</dbReference>
<dbReference type="PANTHER" id="PTHR30006:SF2">
    <property type="entry name" value="ABC TRANSPORTER SUBSTRATE-BINDING PROTEIN"/>
    <property type="match status" value="1"/>
</dbReference>
<dbReference type="CDD" id="cd13544">
    <property type="entry name" value="PBP2_Fbp_like_1"/>
    <property type="match status" value="1"/>
</dbReference>
<evidence type="ECO:0000313" key="2">
    <source>
        <dbReference type="EMBL" id="UOQ94873.1"/>
    </source>
</evidence>
<accession>A0ABY4H338</accession>
<dbReference type="RefSeq" id="WP_244754729.1">
    <property type="nucleotide sequence ID" value="NZ_CP095074.1"/>
</dbReference>
<evidence type="ECO:0000313" key="3">
    <source>
        <dbReference type="Proteomes" id="UP000831880"/>
    </source>
</evidence>
<gene>
    <name evidence="2" type="ORF">MUO14_08080</name>
</gene>
<organism evidence="2 3">
    <name type="scientific">Halobacillus shinanisalinarum</name>
    <dbReference type="NCBI Taxonomy" id="2932258"/>
    <lineage>
        <taxon>Bacteria</taxon>
        <taxon>Bacillati</taxon>
        <taxon>Bacillota</taxon>
        <taxon>Bacilli</taxon>
        <taxon>Bacillales</taxon>
        <taxon>Bacillaceae</taxon>
        <taxon>Halobacillus</taxon>
    </lineage>
</organism>
<dbReference type="SUPFAM" id="SSF53850">
    <property type="entry name" value="Periplasmic binding protein-like II"/>
    <property type="match status" value="1"/>
</dbReference>
<proteinExistence type="predicted"/>
<dbReference type="InterPro" id="IPR017663">
    <property type="entry name" value="ABC_2-AEP-bd"/>
</dbReference>
<reference evidence="2 3" key="1">
    <citation type="submission" date="2022-04" db="EMBL/GenBank/DDBJ databases">
        <title>Halobacillus sp. isolated from saltern.</title>
        <authorList>
            <person name="Won M."/>
            <person name="Lee C.-M."/>
            <person name="Woen H.-Y."/>
            <person name="Kwon S.-W."/>
        </authorList>
    </citation>
    <scope>NUCLEOTIDE SEQUENCE [LARGE SCALE GENOMIC DNA]</scope>
    <source>
        <strain evidence="2 3">SSTM10-2</strain>
    </source>
</reference>
<sequence length="357" mass="39421">MKKRMGQIGIVCMGVLALVGCGQGGEKSAGGKGESGLSGELTVYTAIEEELIPTYLESFEEQYPNIDLNIVRDSTGIITSKLLAEGKNTKADVVWGVQASNLLTLEEKNMLAEYSPEGVEEIPEMYRDSKDSTKWTGNLVTASGITVNTAELKEMGIEPPKTYKDLLDPKYKGLIAMPHPASSGTGYLQVSTWLQMMGKEKGWQYMKHLHKNVGIYTHSGSKPIKMAANGEFPISLGLVYSGIQEKQNGAPVEVYLPKAGLGWDVEANALINKKNSESDKLAKAFLDWAVSDDVMKEYHQAYGLATKNEKLETAKGFPENFEDLLYKDHNLRQSAKQRSEILKQWEANFAEKAEPKK</sequence>
<dbReference type="Gene3D" id="3.40.190.10">
    <property type="entry name" value="Periplasmic binding protein-like II"/>
    <property type="match status" value="2"/>
</dbReference>
<dbReference type="NCBIfam" id="TIGR03261">
    <property type="entry name" value="phnS2"/>
    <property type="match status" value="1"/>
</dbReference>
<dbReference type="PIRSF" id="PIRSF002825">
    <property type="entry name" value="CfbpA"/>
    <property type="match status" value="1"/>
</dbReference>
<dbReference type="InterPro" id="IPR026045">
    <property type="entry name" value="Ferric-bd"/>
</dbReference>
<dbReference type="Proteomes" id="UP000831880">
    <property type="component" value="Chromosome"/>
</dbReference>